<dbReference type="Proteomes" id="UP000314294">
    <property type="component" value="Unassembled WGS sequence"/>
</dbReference>
<reference evidence="2 3" key="1">
    <citation type="submission" date="2019-03" db="EMBL/GenBank/DDBJ databases">
        <title>First draft genome of Liparis tanakae, snailfish: a comprehensive survey of snailfish specific genes.</title>
        <authorList>
            <person name="Kim W."/>
            <person name="Song I."/>
            <person name="Jeong J.-H."/>
            <person name="Kim D."/>
            <person name="Kim S."/>
            <person name="Ryu S."/>
            <person name="Song J.Y."/>
            <person name="Lee S.K."/>
        </authorList>
    </citation>
    <scope>NUCLEOTIDE SEQUENCE [LARGE SCALE GENOMIC DNA]</scope>
    <source>
        <tissue evidence="2">Muscle</tissue>
    </source>
</reference>
<protein>
    <submittedName>
        <fullName evidence="2">Uncharacterized protein</fullName>
    </submittedName>
</protein>
<accession>A0A4Z2E8Y1</accession>
<comment type="caution">
    <text evidence="2">The sequence shown here is derived from an EMBL/GenBank/DDBJ whole genome shotgun (WGS) entry which is preliminary data.</text>
</comment>
<keyword evidence="3" id="KW-1185">Reference proteome</keyword>
<feature type="region of interest" description="Disordered" evidence="1">
    <location>
        <begin position="1"/>
        <end position="26"/>
    </location>
</feature>
<proteinExistence type="predicted"/>
<gene>
    <name evidence="2" type="ORF">EYF80_064604</name>
</gene>
<dbReference type="EMBL" id="SRLO01012985">
    <property type="protein sequence ID" value="TNN25268.1"/>
    <property type="molecule type" value="Genomic_DNA"/>
</dbReference>
<feature type="compositionally biased region" description="Pro residues" evidence="1">
    <location>
        <begin position="15"/>
        <end position="25"/>
    </location>
</feature>
<evidence type="ECO:0000313" key="2">
    <source>
        <dbReference type="EMBL" id="TNN25268.1"/>
    </source>
</evidence>
<sequence>MVVLRSGSPIKGPVEPSPEAPPPSLPCGAVCRTNTAGTGSRYWEREKASIRGHMTPSRGHMTPSRGHMTPSRGHMTRMASS</sequence>
<feature type="region of interest" description="Disordered" evidence="1">
    <location>
        <begin position="49"/>
        <end position="81"/>
    </location>
</feature>
<name>A0A4Z2E8Y1_9TELE</name>
<evidence type="ECO:0000256" key="1">
    <source>
        <dbReference type="SAM" id="MobiDB-lite"/>
    </source>
</evidence>
<dbReference type="AlphaFoldDB" id="A0A4Z2E8Y1"/>
<evidence type="ECO:0000313" key="3">
    <source>
        <dbReference type="Proteomes" id="UP000314294"/>
    </source>
</evidence>
<organism evidence="2 3">
    <name type="scientific">Liparis tanakae</name>
    <name type="common">Tanaka's snailfish</name>
    <dbReference type="NCBI Taxonomy" id="230148"/>
    <lineage>
        <taxon>Eukaryota</taxon>
        <taxon>Metazoa</taxon>
        <taxon>Chordata</taxon>
        <taxon>Craniata</taxon>
        <taxon>Vertebrata</taxon>
        <taxon>Euteleostomi</taxon>
        <taxon>Actinopterygii</taxon>
        <taxon>Neopterygii</taxon>
        <taxon>Teleostei</taxon>
        <taxon>Neoteleostei</taxon>
        <taxon>Acanthomorphata</taxon>
        <taxon>Eupercaria</taxon>
        <taxon>Perciformes</taxon>
        <taxon>Cottioidei</taxon>
        <taxon>Cottales</taxon>
        <taxon>Liparidae</taxon>
        <taxon>Liparis</taxon>
    </lineage>
</organism>